<organism evidence="1 2">
    <name type="scientific">Heliorestis convoluta</name>
    <dbReference type="NCBI Taxonomy" id="356322"/>
    <lineage>
        <taxon>Bacteria</taxon>
        <taxon>Bacillati</taxon>
        <taxon>Bacillota</taxon>
        <taxon>Clostridia</taxon>
        <taxon>Eubacteriales</taxon>
        <taxon>Heliobacteriaceae</taxon>
        <taxon>Heliorestis</taxon>
    </lineage>
</organism>
<dbReference type="EMBL" id="CP045875">
    <property type="protein sequence ID" value="QGG48848.1"/>
    <property type="molecule type" value="Genomic_DNA"/>
</dbReference>
<accession>A0A5Q2N1G5</accession>
<keyword evidence="2" id="KW-1185">Reference proteome</keyword>
<sequence>MEKWEVFLDTRFDPIYRILFAKPEFIYDITSDMLDLHGDNRLTKENASQVLERLSNEDANTAKVLLSLEKYCKDRRFIALYEAKFKAEMDHKFEKR</sequence>
<evidence type="ECO:0000313" key="2">
    <source>
        <dbReference type="Proteomes" id="UP000366051"/>
    </source>
</evidence>
<proteinExistence type="predicted"/>
<evidence type="ECO:0000313" key="1">
    <source>
        <dbReference type="EMBL" id="QGG48848.1"/>
    </source>
</evidence>
<dbReference type="KEGG" id="hcv:FTV88_2759"/>
<dbReference type="AlphaFoldDB" id="A0A5Q2N1G5"/>
<gene>
    <name evidence="1" type="ORF">FTV88_2759</name>
</gene>
<name>A0A5Q2N1G5_9FIRM</name>
<protein>
    <submittedName>
        <fullName evidence="1">Uncharacterized protein</fullName>
    </submittedName>
</protein>
<dbReference type="Proteomes" id="UP000366051">
    <property type="component" value="Chromosome"/>
</dbReference>
<reference evidence="2" key="1">
    <citation type="submission" date="2019-11" db="EMBL/GenBank/DDBJ databases">
        <title>Genome sequence of Heliorestis convoluta strain HH, an alkaliphilic and minimalistic phototrophic bacterium from a soda lake in Egypt.</title>
        <authorList>
            <person name="Dewey E.D."/>
            <person name="Stokes L.M."/>
            <person name="Burchell B.M."/>
            <person name="Shaffer K.N."/>
            <person name="Huntington A.M."/>
            <person name="Baker J.M."/>
            <person name="Nadendla S."/>
            <person name="Giglio M.G."/>
            <person name="Touchman J.W."/>
            <person name="Blankenship R.E."/>
            <person name="Madigan M.T."/>
            <person name="Sattley W.M."/>
        </authorList>
    </citation>
    <scope>NUCLEOTIDE SEQUENCE [LARGE SCALE GENOMIC DNA]</scope>
    <source>
        <strain evidence="2">HH</strain>
    </source>
</reference>